<dbReference type="Pfam" id="PF07687">
    <property type="entry name" value="M20_dimer"/>
    <property type="match status" value="1"/>
</dbReference>
<keyword evidence="1" id="KW-0645">Protease</keyword>
<evidence type="ECO:0000256" key="3">
    <source>
        <dbReference type="ARBA" id="ARBA00022801"/>
    </source>
</evidence>
<evidence type="ECO:0000256" key="2">
    <source>
        <dbReference type="ARBA" id="ARBA00022723"/>
    </source>
</evidence>
<dbReference type="GO" id="GO:0008233">
    <property type="term" value="F:peptidase activity"/>
    <property type="evidence" value="ECO:0007669"/>
    <property type="project" value="UniProtKB-KW"/>
</dbReference>
<dbReference type="Gene3D" id="3.30.70.360">
    <property type="match status" value="1"/>
</dbReference>
<dbReference type="GO" id="GO:0006508">
    <property type="term" value="P:proteolysis"/>
    <property type="evidence" value="ECO:0007669"/>
    <property type="project" value="UniProtKB-KW"/>
</dbReference>
<sequence length="459" mass="48808">MPVMTSPIMSESDLREAVTRELPGVRADLERLVRIPGIAFEGFDHSHVERSAEAVAELLRGCGLDVEVARAGGQPAVIGRRAAPPGAPTVMLYAHHDVQPIGDRALWESDPFEPVERDGRLYGRGAADDKAGIMAHVAALRAFGDQLPVGVVVFVEGEEEYGSDSLERLLAEHRDKLASDVIVIADSTNWDVGVPALTTSLRGIVNCFVEVRTLDHAVHSGMFGGAVPDALTTLVRLLATLHDDAGNVAVQGLVAREGASVDYPEDRFRVEAGLADGVRLFGSGRITDRLWTKPALAVLGIDAPATGEAPNALVPTAKAKLSVRLAPGDEPKRAYAALREHLERNAPWGAQVEITFEHDGAPCVIDASGPMFDAARSAFRTAWDGTDAVEIGVGGSIPFIATFQEMFPQAAILVTGVEDPHARAHGPNESLHLGEFARVCLAEALLLARVAQTRSGVNP</sequence>
<feature type="domain" description="Peptidase M20 dimerisation" evidence="4">
    <location>
        <begin position="201"/>
        <end position="349"/>
    </location>
</feature>
<dbReference type="InterPro" id="IPR051458">
    <property type="entry name" value="Cyt/Met_Dipeptidase"/>
</dbReference>
<dbReference type="AlphaFoldDB" id="A0A1H6W9G5"/>
<keyword evidence="6" id="KW-1185">Reference proteome</keyword>
<evidence type="ECO:0000313" key="6">
    <source>
        <dbReference type="Proteomes" id="UP000198707"/>
    </source>
</evidence>
<dbReference type="InterPro" id="IPR002933">
    <property type="entry name" value="Peptidase_M20"/>
</dbReference>
<keyword evidence="3" id="KW-0378">Hydrolase</keyword>
<organism evidence="5 6">
    <name type="scientific">Micromonospora phaseoli</name>
    <dbReference type="NCBI Taxonomy" id="1144548"/>
    <lineage>
        <taxon>Bacteria</taxon>
        <taxon>Bacillati</taxon>
        <taxon>Actinomycetota</taxon>
        <taxon>Actinomycetes</taxon>
        <taxon>Micromonosporales</taxon>
        <taxon>Micromonosporaceae</taxon>
        <taxon>Micromonospora</taxon>
    </lineage>
</organism>
<evidence type="ECO:0000313" key="5">
    <source>
        <dbReference type="EMBL" id="SEJ11824.1"/>
    </source>
</evidence>
<dbReference type="GO" id="GO:0046872">
    <property type="term" value="F:metal ion binding"/>
    <property type="evidence" value="ECO:0007669"/>
    <property type="project" value="UniProtKB-KW"/>
</dbReference>
<gene>
    <name evidence="5" type="ORF">SAMN05443287_10310</name>
</gene>
<accession>A0A1H6W9G5</accession>
<dbReference type="Proteomes" id="UP000198707">
    <property type="component" value="Unassembled WGS sequence"/>
</dbReference>
<evidence type="ECO:0000259" key="4">
    <source>
        <dbReference type="Pfam" id="PF07687"/>
    </source>
</evidence>
<dbReference type="SUPFAM" id="SSF53187">
    <property type="entry name" value="Zn-dependent exopeptidases"/>
    <property type="match status" value="1"/>
</dbReference>
<dbReference type="PANTHER" id="PTHR43270:SF12">
    <property type="entry name" value="SUCCINYL-DIAMINOPIMELATE DESUCCINYLASE"/>
    <property type="match status" value="1"/>
</dbReference>
<dbReference type="NCBIfam" id="NF005914">
    <property type="entry name" value="PRK07907.1"/>
    <property type="match status" value="1"/>
</dbReference>
<keyword evidence="2" id="KW-0479">Metal-binding</keyword>
<reference evidence="6" key="1">
    <citation type="submission" date="2016-10" db="EMBL/GenBank/DDBJ databases">
        <authorList>
            <person name="Varghese N."/>
            <person name="Submissions S."/>
        </authorList>
    </citation>
    <scope>NUCLEOTIDE SEQUENCE [LARGE SCALE GENOMIC DNA]</scope>
    <source>
        <strain evidence="6">CGMCC 4.7038</strain>
    </source>
</reference>
<evidence type="ECO:0000256" key="1">
    <source>
        <dbReference type="ARBA" id="ARBA00022670"/>
    </source>
</evidence>
<dbReference type="EMBL" id="FNYV01000003">
    <property type="protein sequence ID" value="SEJ11824.1"/>
    <property type="molecule type" value="Genomic_DNA"/>
</dbReference>
<dbReference type="STRING" id="1144548.SAMN05443287_10310"/>
<name>A0A1H6W9G5_9ACTN</name>
<dbReference type="PANTHER" id="PTHR43270">
    <property type="entry name" value="BETA-ALA-HIS DIPEPTIDASE"/>
    <property type="match status" value="1"/>
</dbReference>
<protein>
    <submittedName>
        <fullName evidence="5">Acetylornithine deacetylase/Succinyl-diaminopimelate desuccinylase</fullName>
    </submittedName>
</protein>
<proteinExistence type="predicted"/>
<dbReference type="Pfam" id="PF01546">
    <property type="entry name" value="Peptidase_M20"/>
    <property type="match status" value="1"/>
</dbReference>
<dbReference type="InterPro" id="IPR011650">
    <property type="entry name" value="Peptidase_M20_dimer"/>
</dbReference>
<dbReference type="Gene3D" id="3.40.630.10">
    <property type="entry name" value="Zn peptidases"/>
    <property type="match status" value="1"/>
</dbReference>